<proteinExistence type="predicted"/>
<dbReference type="Gene3D" id="2.120.10.30">
    <property type="entry name" value="TolB, C-terminal domain"/>
    <property type="match status" value="1"/>
</dbReference>
<dbReference type="SUPFAM" id="SSF63829">
    <property type="entry name" value="Calcium-dependent phosphotriesterase"/>
    <property type="match status" value="1"/>
</dbReference>
<protein>
    <recommendedName>
        <fullName evidence="3">SMP-30/Gluconolactonase/LRE-like region domain-containing protein</fullName>
    </recommendedName>
</protein>
<dbReference type="InterPro" id="IPR011042">
    <property type="entry name" value="6-blade_b-propeller_TolB-like"/>
</dbReference>
<evidence type="ECO:0000313" key="1">
    <source>
        <dbReference type="EMBL" id="OMJ73727.1"/>
    </source>
</evidence>
<dbReference type="Proteomes" id="UP000187209">
    <property type="component" value="Unassembled WGS sequence"/>
</dbReference>
<dbReference type="PANTHER" id="PTHR11799">
    <property type="entry name" value="PARAOXONASE"/>
    <property type="match status" value="1"/>
</dbReference>
<evidence type="ECO:0000313" key="2">
    <source>
        <dbReference type="Proteomes" id="UP000187209"/>
    </source>
</evidence>
<dbReference type="EMBL" id="MPUH01000800">
    <property type="protein sequence ID" value="OMJ73727.1"/>
    <property type="molecule type" value="Genomic_DNA"/>
</dbReference>
<organism evidence="1 2">
    <name type="scientific">Stentor coeruleus</name>
    <dbReference type="NCBI Taxonomy" id="5963"/>
    <lineage>
        <taxon>Eukaryota</taxon>
        <taxon>Sar</taxon>
        <taxon>Alveolata</taxon>
        <taxon>Ciliophora</taxon>
        <taxon>Postciliodesmatophora</taxon>
        <taxon>Heterotrichea</taxon>
        <taxon>Heterotrichida</taxon>
        <taxon>Stentoridae</taxon>
        <taxon>Stentor</taxon>
    </lineage>
</organism>
<reference evidence="1 2" key="1">
    <citation type="submission" date="2016-11" db="EMBL/GenBank/DDBJ databases">
        <title>The macronuclear genome of Stentor coeruleus: a giant cell with tiny introns.</title>
        <authorList>
            <person name="Slabodnick M."/>
            <person name="Ruby J.G."/>
            <person name="Reiff S.B."/>
            <person name="Swart E.C."/>
            <person name="Gosai S."/>
            <person name="Prabakaran S."/>
            <person name="Witkowska E."/>
            <person name="Larue G.E."/>
            <person name="Fisher S."/>
            <person name="Freeman R.M."/>
            <person name="Gunawardena J."/>
            <person name="Chu W."/>
            <person name="Stover N.A."/>
            <person name="Gregory B.D."/>
            <person name="Nowacki M."/>
            <person name="Derisi J."/>
            <person name="Roy S.W."/>
            <person name="Marshall W.F."/>
            <person name="Sood P."/>
        </authorList>
    </citation>
    <scope>NUCLEOTIDE SEQUENCE [LARGE SCALE GENOMIC DNA]</scope>
    <source>
        <strain evidence="1">WM001</strain>
    </source>
</reference>
<dbReference type="InterPro" id="IPR051288">
    <property type="entry name" value="Serum_paraoxonase/arylesterase"/>
</dbReference>
<sequence>MRPLTVFGILTTLITSAFIGSFIRSFDVLKDYNFFNDKECQRVEIKMPSEDLAVFGKYIIGSTADGISMYYKHLSAEKAPAGYLISIDTTTQKVEKIVVENFPSKYNMNAHGITIFNKNQLYVLSHSYNKGGEIVFVFELEEQDARVQATFVKAIKISDEYGAYNSIALYDENNFYLTQWIPFPDTVYGRDMSFFTNMKRSLLFSYTKTNSVKHCTVKEDLVTCVEKAHGYVPNGILINGKTLFFADSLAKTVEVFNIEENFDLSQITTVPISHCVDNLSYKDGVVYVTGISKIFDYIKYGEAVSHGQEPIFVPGGFSKIYKEGNEWVSKEMLMQDKISLPSATVVHDKNIVISSIIDPAILFCPLVK</sequence>
<dbReference type="AlphaFoldDB" id="A0A1R2BAE8"/>
<keyword evidence="2" id="KW-1185">Reference proteome</keyword>
<dbReference type="OrthoDB" id="432162at2759"/>
<comment type="caution">
    <text evidence="1">The sequence shown here is derived from an EMBL/GenBank/DDBJ whole genome shotgun (WGS) entry which is preliminary data.</text>
</comment>
<evidence type="ECO:0008006" key="3">
    <source>
        <dbReference type="Google" id="ProtNLM"/>
    </source>
</evidence>
<accession>A0A1R2BAE8</accession>
<gene>
    <name evidence="1" type="ORF">SteCoe_27518</name>
</gene>
<name>A0A1R2BAE8_9CILI</name>
<dbReference type="PANTHER" id="PTHR11799:SF12">
    <property type="entry name" value="PARAOXONASE-RELATED"/>
    <property type="match status" value="1"/>
</dbReference>